<comment type="similarity">
    <text evidence="4">Belongs to the FAD-binding monooxygenase family.</text>
</comment>
<dbReference type="AlphaFoldDB" id="A0AAD4HTY2"/>
<dbReference type="Proteomes" id="UP001197093">
    <property type="component" value="Unassembled WGS sequence"/>
</dbReference>
<comment type="caution">
    <text evidence="12">The sequence shown here is derived from an EMBL/GenBank/DDBJ whole genome shotgun (WGS) entry which is preliminary data.</text>
</comment>
<dbReference type="EMBL" id="JAHCVI010000004">
    <property type="protein sequence ID" value="KAG7285859.1"/>
    <property type="molecule type" value="Genomic_DNA"/>
</dbReference>
<comment type="cofactor">
    <cofactor evidence="1">
        <name>FAD</name>
        <dbReference type="ChEBI" id="CHEBI:57692"/>
    </cofactor>
</comment>
<dbReference type="PANTHER" id="PTHR42877">
    <property type="entry name" value="L-ORNITHINE N(5)-MONOOXYGENASE-RELATED"/>
    <property type="match status" value="1"/>
</dbReference>
<keyword evidence="9" id="KW-0560">Oxidoreductase</keyword>
<evidence type="ECO:0000256" key="6">
    <source>
        <dbReference type="ARBA" id="ARBA00022630"/>
    </source>
</evidence>
<protein>
    <recommendedName>
        <fullName evidence="5">L-ornithine N(5)-monooxygenase [NAD(P)H]</fullName>
        <ecNumber evidence="5">1.14.13.196</ecNumber>
    </recommendedName>
</protein>
<keyword evidence="7" id="KW-0274">FAD</keyword>
<evidence type="ECO:0000313" key="13">
    <source>
        <dbReference type="Proteomes" id="UP001197093"/>
    </source>
</evidence>
<dbReference type="EC" id="1.14.13.196" evidence="5"/>
<comment type="similarity">
    <text evidence="3">Belongs to the lysine N(6)-hydroxylase/L-ornithine N(5)-oxygenase family.</text>
</comment>
<evidence type="ECO:0000256" key="5">
    <source>
        <dbReference type="ARBA" id="ARBA00012881"/>
    </source>
</evidence>
<dbReference type="InterPro" id="IPR036188">
    <property type="entry name" value="FAD/NAD-bd_sf"/>
</dbReference>
<evidence type="ECO:0000256" key="3">
    <source>
        <dbReference type="ARBA" id="ARBA00007588"/>
    </source>
</evidence>
<comment type="catalytic activity">
    <reaction evidence="11">
        <text>L-ornithine + NADH + O2 = N(5)-hydroxy-L-ornithine + NAD(+) + H2O</text>
        <dbReference type="Rhea" id="RHEA:41512"/>
        <dbReference type="ChEBI" id="CHEBI:15377"/>
        <dbReference type="ChEBI" id="CHEBI:15379"/>
        <dbReference type="ChEBI" id="CHEBI:46911"/>
        <dbReference type="ChEBI" id="CHEBI:57540"/>
        <dbReference type="ChEBI" id="CHEBI:57945"/>
        <dbReference type="ChEBI" id="CHEBI:78275"/>
        <dbReference type="EC" id="1.14.13.196"/>
    </reaction>
</comment>
<dbReference type="InterPro" id="IPR025700">
    <property type="entry name" value="Lys/Orn_oxygenase"/>
</dbReference>
<sequence>MACPEYGQLYSYSFALNSEWSDVYASQPEILAYIESVVSRFSHSSHVHLNQECTAAEWLDHEFLWRVHFVEGQSGRRYVKNARFLIAAVGFSDVPNGAEGIRNIQNFGGRIFHSANWDHSFDFPDKNVVVIGNGCSANQFVPHLVKHAGIRSMVQVMKSPHWIAPKDNGPVPVWQKW</sequence>
<gene>
    <name evidence="12" type="ORF">NEMBOFW57_008153</name>
</gene>
<keyword evidence="6" id="KW-0285">Flavoprotein</keyword>
<evidence type="ECO:0000256" key="1">
    <source>
        <dbReference type="ARBA" id="ARBA00001974"/>
    </source>
</evidence>
<organism evidence="12 13">
    <name type="scientific">Staphylotrichum longicolle</name>
    <dbReference type="NCBI Taxonomy" id="669026"/>
    <lineage>
        <taxon>Eukaryota</taxon>
        <taxon>Fungi</taxon>
        <taxon>Dikarya</taxon>
        <taxon>Ascomycota</taxon>
        <taxon>Pezizomycotina</taxon>
        <taxon>Sordariomycetes</taxon>
        <taxon>Sordariomycetidae</taxon>
        <taxon>Sordariales</taxon>
        <taxon>Chaetomiaceae</taxon>
        <taxon>Staphylotrichum</taxon>
    </lineage>
</organism>
<comment type="catalytic activity">
    <reaction evidence="10">
        <text>L-ornithine + NADPH + O2 = N(5)-hydroxy-L-ornithine + NADP(+) + H2O</text>
        <dbReference type="Rhea" id="RHEA:41508"/>
        <dbReference type="ChEBI" id="CHEBI:15377"/>
        <dbReference type="ChEBI" id="CHEBI:15379"/>
        <dbReference type="ChEBI" id="CHEBI:46911"/>
        <dbReference type="ChEBI" id="CHEBI:57783"/>
        <dbReference type="ChEBI" id="CHEBI:58349"/>
        <dbReference type="ChEBI" id="CHEBI:78275"/>
        <dbReference type="EC" id="1.14.13.196"/>
    </reaction>
</comment>
<evidence type="ECO:0000256" key="11">
    <source>
        <dbReference type="ARBA" id="ARBA00049248"/>
    </source>
</evidence>
<comment type="pathway">
    <text evidence="2">Siderophore biosynthesis.</text>
</comment>
<proteinExistence type="inferred from homology"/>
<dbReference type="GO" id="GO:0016491">
    <property type="term" value="F:oxidoreductase activity"/>
    <property type="evidence" value="ECO:0007669"/>
    <property type="project" value="UniProtKB-KW"/>
</dbReference>
<accession>A0AAD4HTY2</accession>
<dbReference type="PANTHER" id="PTHR42877:SF5">
    <property type="entry name" value="L-ORNITHINE N(5)-MONOOXYGENASE-RELATED"/>
    <property type="match status" value="1"/>
</dbReference>
<dbReference type="SUPFAM" id="SSF51905">
    <property type="entry name" value="FAD/NAD(P)-binding domain"/>
    <property type="match status" value="1"/>
</dbReference>
<name>A0AAD4HTY2_9PEZI</name>
<evidence type="ECO:0000256" key="4">
    <source>
        <dbReference type="ARBA" id="ARBA00010139"/>
    </source>
</evidence>
<dbReference type="Gene3D" id="3.50.50.60">
    <property type="entry name" value="FAD/NAD(P)-binding domain"/>
    <property type="match status" value="1"/>
</dbReference>
<evidence type="ECO:0000256" key="2">
    <source>
        <dbReference type="ARBA" id="ARBA00004924"/>
    </source>
</evidence>
<evidence type="ECO:0000256" key="10">
    <source>
        <dbReference type="ARBA" id="ARBA00047598"/>
    </source>
</evidence>
<evidence type="ECO:0000256" key="8">
    <source>
        <dbReference type="ARBA" id="ARBA00022857"/>
    </source>
</evidence>
<dbReference type="InterPro" id="IPR051209">
    <property type="entry name" value="FAD-bind_Monooxygenase_sf"/>
</dbReference>
<keyword evidence="13" id="KW-1185">Reference proteome</keyword>
<evidence type="ECO:0000256" key="9">
    <source>
        <dbReference type="ARBA" id="ARBA00023002"/>
    </source>
</evidence>
<evidence type="ECO:0000313" key="12">
    <source>
        <dbReference type="EMBL" id="KAG7285859.1"/>
    </source>
</evidence>
<keyword evidence="8" id="KW-0521">NADP</keyword>
<reference evidence="12" key="1">
    <citation type="submission" date="2023-02" db="EMBL/GenBank/DDBJ databases">
        <authorList>
            <person name="Palmer J.M."/>
        </authorList>
    </citation>
    <scope>NUCLEOTIDE SEQUENCE</scope>
    <source>
        <strain evidence="12">FW57</strain>
    </source>
</reference>
<dbReference type="Pfam" id="PF13434">
    <property type="entry name" value="Lys_Orn_oxgnase"/>
    <property type="match status" value="1"/>
</dbReference>
<evidence type="ECO:0000256" key="7">
    <source>
        <dbReference type="ARBA" id="ARBA00022827"/>
    </source>
</evidence>